<dbReference type="EMBL" id="BNJG01000002">
    <property type="protein sequence ID" value="GHO57264.1"/>
    <property type="molecule type" value="Genomic_DNA"/>
</dbReference>
<accession>A0ABQ3UX70</accession>
<protein>
    <submittedName>
        <fullName evidence="1">Uncharacterized protein</fullName>
    </submittedName>
</protein>
<sequence length="148" mass="15891">MTMQPSPNPSQLLQGAAASLSLTDQQLQQLETLKAKHHLTTSPLTCQKGTYTASLVNGTFTKSGSYTVLWAHIHAEVKITAPQDSSVYAVEVKDGDQVVYSAQDIQVGQALTFDYDPGFSIDGSITLQCTSDPQKTANLTIEGEGCLR</sequence>
<reference evidence="1 2" key="1">
    <citation type="journal article" date="2021" name="Int. J. Syst. Evol. Microbiol.">
        <title>Reticulibacter mediterranei gen. nov., sp. nov., within the new family Reticulibacteraceae fam. nov., and Ktedonospora formicarum gen. nov., sp. nov., Ktedonobacter robiniae sp. nov., Dictyobacter formicarum sp. nov. and Dictyobacter arantiisoli sp. nov., belonging to the class Ktedonobacteria.</title>
        <authorList>
            <person name="Yabe S."/>
            <person name="Zheng Y."/>
            <person name="Wang C.M."/>
            <person name="Sakai Y."/>
            <person name="Abe K."/>
            <person name="Yokota A."/>
            <person name="Donadio S."/>
            <person name="Cavaletti L."/>
            <person name="Monciardini P."/>
        </authorList>
    </citation>
    <scope>NUCLEOTIDE SEQUENCE [LARGE SCALE GENOMIC DNA]</scope>
    <source>
        <strain evidence="1 2">SOSP1-30</strain>
    </source>
</reference>
<comment type="caution">
    <text evidence="1">The sequence shown here is derived from an EMBL/GenBank/DDBJ whole genome shotgun (WGS) entry which is preliminary data.</text>
</comment>
<name>A0ABQ3UX70_9CHLR</name>
<evidence type="ECO:0000313" key="1">
    <source>
        <dbReference type="EMBL" id="GHO57264.1"/>
    </source>
</evidence>
<keyword evidence="2" id="KW-1185">Reference proteome</keyword>
<gene>
    <name evidence="1" type="ORF">KSB_57390</name>
</gene>
<organism evidence="1 2">
    <name type="scientific">Ktedonobacter robiniae</name>
    <dbReference type="NCBI Taxonomy" id="2778365"/>
    <lineage>
        <taxon>Bacteria</taxon>
        <taxon>Bacillati</taxon>
        <taxon>Chloroflexota</taxon>
        <taxon>Ktedonobacteria</taxon>
        <taxon>Ktedonobacterales</taxon>
        <taxon>Ktedonobacteraceae</taxon>
        <taxon>Ktedonobacter</taxon>
    </lineage>
</organism>
<proteinExistence type="predicted"/>
<dbReference type="RefSeq" id="WP_201373681.1">
    <property type="nucleotide sequence ID" value="NZ_BNJG01000002.1"/>
</dbReference>
<evidence type="ECO:0000313" key="2">
    <source>
        <dbReference type="Proteomes" id="UP000654345"/>
    </source>
</evidence>
<dbReference type="Proteomes" id="UP000654345">
    <property type="component" value="Unassembled WGS sequence"/>
</dbReference>